<organism evidence="5 6">
    <name type="scientific">Bifiguratus adelaidae</name>
    <dbReference type="NCBI Taxonomy" id="1938954"/>
    <lineage>
        <taxon>Eukaryota</taxon>
        <taxon>Fungi</taxon>
        <taxon>Fungi incertae sedis</taxon>
        <taxon>Mucoromycota</taxon>
        <taxon>Mucoromycotina</taxon>
        <taxon>Endogonomycetes</taxon>
        <taxon>Endogonales</taxon>
        <taxon>Endogonales incertae sedis</taxon>
        <taxon>Bifiguratus</taxon>
    </lineage>
</organism>
<evidence type="ECO:0000256" key="3">
    <source>
        <dbReference type="ARBA" id="ARBA00022801"/>
    </source>
</evidence>
<accession>A0A261Y5U4</accession>
<gene>
    <name evidence="5" type="ORF">BZG36_01154</name>
</gene>
<protein>
    <recommendedName>
        <fullName evidence="4">PPPDE domain-containing protein</fullName>
    </recommendedName>
</protein>
<dbReference type="OrthoDB" id="412286at2759"/>
<dbReference type="PROSITE" id="PS51858">
    <property type="entry name" value="PPPDE"/>
    <property type="match status" value="1"/>
</dbReference>
<evidence type="ECO:0000256" key="2">
    <source>
        <dbReference type="ARBA" id="ARBA00022670"/>
    </source>
</evidence>
<evidence type="ECO:0000313" key="6">
    <source>
        <dbReference type="Proteomes" id="UP000242875"/>
    </source>
</evidence>
<dbReference type="AlphaFoldDB" id="A0A261Y5U4"/>
<dbReference type="GO" id="GO:0101005">
    <property type="term" value="F:deubiquitinase activity"/>
    <property type="evidence" value="ECO:0007669"/>
    <property type="project" value="TreeGrafter"/>
</dbReference>
<dbReference type="Pfam" id="PF05903">
    <property type="entry name" value="Peptidase_C97"/>
    <property type="match status" value="1"/>
</dbReference>
<evidence type="ECO:0000259" key="4">
    <source>
        <dbReference type="PROSITE" id="PS51858"/>
    </source>
</evidence>
<keyword evidence="6" id="KW-1185">Reference proteome</keyword>
<dbReference type="PANTHER" id="PTHR12378">
    <property type="entry name" value="DESUMOYLATING ISOPEPTIDASE"/>
    <property type="match status" value="1"/>
</dbReference>
<dbReference type="InterPro" id="IPR042266">
    <property type="entry name" value="PPPDE_sf"/>
</dbReference>
<dbReference type="InterPro" id="IPR008580">
    <property type="entry name" value="PPPDE_dom"/>
</dbReference>
<comment type="caution">
    <text evidence="5">The sequence shown here is derived from an EMBL/GenBank/DDBJ whole genome shotgun (WGS) entry which is preliminary data.</text>
</comment>
<dbReference type="EMBL" id="MVBO01000007">
    <property type="protein sequence ID" value="OZJ05996.1"/>
    <property type="molecule type" value="Genomic_DNA"/>
</dbReference>
<name>A0A261Y5U4_9FUNG</name>
<comment type="similarity">
    <text evidence="1">Belongs to the DeSI family.</text>
</comment>
<dbReference type="GO" id="GO:0006508">
    <property type="term" value="P:proteolysis"/>
    <property type="evidence" value="ECO:0007669"/>
    <property type="project" value="UniProtKB-KW"/>
</dbReference>
<keyword evidence="2" id="KW-0645">Protease</keyword>
<evidence type="ECO:0000256" key="1">
    <source>
        <dbReference type="ARBA" id="ARBA00008140"/>
    </source>
</evidence>
<reference evidence="5 6" key="1">
    <citation type="journal article" date="2017" name="Mycologia">
        <title>Bifiguratus adelaidae, gen. et sp. nov., a new member of Mucoromycotina in endophytic and soil-dwelling habitats.</title>
        <authorList>
            <person name="Torres-Cruz T.J."/>
            <person name="Billingsley Tobias T.L."/>
            <person name="Almatruk M."/>
            <person name="Hesse C."/>
            <person name="Kuske C.R."/>
            <person name="Desiro A."/>
            <person name="Benucci G.M."/>
            <person name="Bonito G."/>
            <person name="Stajich J.E."/>
            <person name="Dunlap C."/>
            <person name="Arnold A.E."/>
            <person name="Porras-Alfaro A."/>
        </authorList>
    </citation>
    <scope>NUCLEOTIDE SEQUENCE [LARGE SCALE GENOMIC DNA]</scope>
    <source>
        <strain evidence="5 6">AZ0501</strain>
    </source>
</reference>
<dbReference type="Proteomes" id="UP000242875">
    <property type="component" value="Unassembled WGS sequence"/>
</dbReference>
<dbReference type="Gene3D" id="3.90.1720.30">
    <property type="entry name" value="PPPDE domains"/>
    <property type="match status" value="1"/>
</dbReference>
<dbReference type="GO" id="GO:0016579">
    <property type="term" value="P:protein deubiquitination"/>
    <property type="evidence" value="ECO:0007669"/>
    <property type="project" value="TreeGrafter"/>
</dbReference>
<keyword evidence="3" id="KW-0378">Hydrolase</keyword>
<evidence type="ECO:0000313" key="5">
    <source>
        <dbReference type="EMBL" id="OZJ05996.1"/>
    </source>
</evidence>
<sequence>MGYTPMSREEVMAAVKELSQEYAGNSYNLLTRNCNHFSEELCFRLTGKHAPQWMNRAAKLAAMFPCVVPSEWVEPPEFQDEDDAFMVTPSSTSAEAHMAPP</sequence>
<proteinExistence type="inferred from homology"/>
<feature type="domain" description="PPPDE" evidence="4">
    <location>
        <begin position="1"/>
        <end position="72"/>
    </location>
</feature>
<dbReference type="PANTHER" id="PTHR12378:SF80">
    <property type="entry name" value="IP06716P-RELATED"/>
    <property type="match status" value="1"/>
</dbReference>